<evidence type="ECO:0000313" key="4">
    <source>
        <dbReference type="Proteomes" id="UP000030185"/>
    </source>
</evidence>
<accession>A0A098LBN4</accession>
<proteinExistence type="predicted"/>
<evidence type="ECO:0000256" key="1">
    <source>
        <dbReference type="SAM" id="Phobius"/>
    </source>
</evidence>
<feature type="transmembrane region" description="Helical" evidence="1">
    <location>
        <begin position="333"/>
        <end position="351"/>
    </location>
</feature>
<dbReference type="InterPro" id="IPR025235">
    <property type="entry name" value="DUF4178"/>
</dbReference>
<protein>
    <recommendedName>
        <fullName evidence="2">DUF4178 domain-containing protein</fullName>
    </recommendedName>
</protein>
<dbReference type="STRING" id="153721.MYP_1544"/>
<evidence type="ECO:0000259" key="2">
    <source>
        <dbReference type="Pfam" id="PF13785"/>
    </source>
</evidence>
<feature type="transmembrane region" description="Helical" evidence="1">
    <location>
        <begin position="183"/>
        <end position="202"/>
    </location>
</feature>
<keyword evidence="1" id="KW-1133">Transmembrane helix</keyword>
<dbReference type="eggNOG" id="COG1656">
    <property type="taxonomic scope" value="Bacteria"/>
</dbReference>
<keyword evidence="1" id="KW-0812">Transmembrane</keyword>
<keyword evidence="1" id="KW-0472">Membrane</keyword>
<dbReference type="EMBL" id="BBLT01000002">
    <property type="protein sequence ID" value="GAL84316.1"/>
    <property type="molecule type" value="Genomic_DNA"/>
</dbReference>
<feature type="domain" description="DUF4178" evidence="2">
    <location>
        <begin position="15"/>
        <end position="145"/>
    </location>
</feature>
<comment type="caution">
    <text evidence="3">The sequence shown here is derived from an EMBL/GenBank/DDBJ whole genome shotgun (WGS) entry which is preliminary data.</text>
</comment>
<dbReference type="Pfam" id="PF13785">
    <property type="entry name" value="DUF4178"/>
    <property type="match status" value="1"/>
</dbReference>
<keyword evidence="4" id="KW-1185">Reference proteome</keyword>
<dbReference type="AlphaFoldDB" id="A0A098LBN4"/>
<gene>
    <name evidence="3" type="ORF">MYP_1544</name>
</gene>
<reference evidence="3 4" key="1">
    <citation type="submission" date="2014-09" db="EMBL/GenBank/DDBJ databases">
        <title>Sporocytophaga myxococcoides PG-01 genome sequencing.</title>
        <authorList>
            <person name="Liu L."/>
            <person name="Gao P.J."/>
            <person name="Chen G.J."/>
            <person name="Wang L.S."/>
        </authorList>
    </citation>
    <scope>NUCLEOTIDE SEQUENCE [LARGE SCALE GENOMIC DNA]</scope>
    <source>
        <strain evidence="3 4">PG-01</strain>
    </source>
</reference>
<dbReference type="Proteomes" id="UP000030185">
    <property type="component" value="Unassembled WGS sequence"/>
</dbReference>
<name>A0A098LBN4_9BACT</name>
<sequence>MIRVFKKEKYNNIPIGSKGTIDGKKYEVVGLANYREAHTPYAWDEYILFSPIHGYSFLSVFEGHWNYFEQTILRPKREGNDVNLNGDTYRIFNRYKKKTDYALGEFPWDISENSNTITEYIYPPYIIVHDKGTNEETWLLGKYITPKEIKEAFNLQTYLPQQKGIGSTQLHSSAASLSKVKHLTLYVVLSITVLQIIFSFSAKEKVVFKDQFTIPVNKTGIVSPPFELEKTLFGKSNLQVELIAPVHNSWMEADITLVNDLSGEEFHFEEGVEYYSGVEGGESWSEGQNYTDLTLSSIPAGKYHLNIFPAIPDGGVGYFQLTLTQDVSMLSNYFIILLIALIFPVALWISVSSFEAQRWMNSDFSPYHTE</sequence>
<organism evidence="3 4">
    <name type="scientific">Sporocytophaga myxococcoides</name>
    <dbReference type="NCBI Taxonomy" id="153721"/>
    <lineage>
        <taxon>Bacteria</taxon>
        <taxon>Pseudomonadati</taxon>
        <taxon>Bacteroidota</taxon>
        <taxon>Cytophagia</taxon>
        <taxon>Cytophagales</taxon>
        <taxon>Cytophagaceae</taxon>
        <taxon>Sporocytophaga</taxon>
    </lineage>
</organism>
<evidence type="ECO:0000313" key="3">
    <source>
        <dbReference type="EMBL" id="GAL84316.1"/>
    </source>
</evidence>